<feature type="region of interest" description="Disordered" evidence="1">
    <location>
        <begin position="343"/>
        <end position="380"/>
    </location>
</feature>
<keyword evidence="3" id="KW-1185">Reference proteome</keyword>
<proteinExistence type="predicted"/>
<feature type="compositionally biased region" description="Basic and acidic residues" evidence="1">
    <location>
        <begin position="343"/>
        <end position="356"/>
    </location>
</feature>
<gene>
    <name evidence="2" type="ORF">CGOC_LOCUS1991</name>
</gene>
<protein>
    <submittedName>
        <fullName evidence="2">Uncharacterized protein</fullName>
    </submittedName>
</protein>
<organism evidence="2 3">
    <name type="scientific">Cylicostephanus goldi</name>
    <name type="common">Nematode worm</name>
    <dbReference type="NCBI Taxonomy" id="71465"/>
    <lineage>
        <taxon>Eukaryota</taxon>
        <taxon>Metazoa</taxon>
        <taxon>Ecdysozoa</taxon>
        <taxon>Nematoda</taxon>
        <taxon>Chromadorea</taxon>
        <taxon>Rhabditida</taxon>
        <taxon>Rhabditina</taxon>
        <taxon>Rhabditomorpha</taxon>
        <taxon>Strongyloidea</taxon>
        <taxon>Strongylidae</taxon>
        <taxon>Cylicostephanus</taxon>
    </lineage>
</organism>
<sequence>MRLLLDRRPLEMSEAEIEQAVINAILESSTVPARRRSRIRRPQLRLTSALPSSPISNTQVTRMQHTSIVSNTAQMEDVFERPFGSRSSTVSLGGIMETEAIIPALTTTPMTIVARIDNTAFPTSSILSSRRVNIVSNKESSSRTRSRSRALHKHSSFSSSAAHFGSASTKSIAFVTESSTSAPTQFNTFVRSRPITVMGQDDFFTETTTTGSPLSDRIPTLTFTPSPSLTLISDDDDELFRTIPFTDTPITDTTEDFTSTTSPSPTATLPTPLTEDTTTPILFVDISDELKTTEEPGTQMDIDFSGRNMEGSNSPSMEVSSNPTTEEPTVPSMDGLHIPGMEDPSHPVADSDKEGAQRTIPSTPVATQIRGPPAPPPPEFLLANNRNVNEFKEEELNRNIIEGW</sequence>
<feature type="compositionally biased region" description="Polar residues" evidence="1">
    <location>
        <begin position="310"/>
        <end position="327"/>
    </location>
</feature>
<dbReference type="Proteomes" id="UP000271889">
    <property type="component" value="Unassembled WGS sequence"/>
</dbReference>
<dbReference type="AlphaFoldDB" id="A0A3P6QQU1"/>
<accession>A0A3P6QQU1</accession>
<dbReference type="EMBL" id="UYRV01004169">
    <property type="protein sequence ID" value="VDK51189.1"/>
    <property type="molecule type" value="Genomic_DNA"/>
</dbReference>
<evidence type="ECO:0000313" key="3">
    <source>
        <dbReference type="Proteomes" id="UP000271889"/>
    </source>
</evidence>
<evidence type="ECO:0000313" key="2">
    <source>
        <dbReference type="EMBL" id="VDK51189.1"/>
    </source>
</evidence>
<feature type="region of interest" description="Disordered" evidence="1">
    <location>
        <begin position="297"/>
        <end position="329"/>
    </location>
</feature>
<evidence type="ECO:0000256" key="1">
    <source>
        <dbReference type="SAM" id="MobiDB-lite"/>
    </source>
</evidence>
<name>A0A3P6QQU1_CYLGO</name>
<feature type="region of interest" description="Disordered" evidence="1">
    <location>
        <begin position="246"/>
        <end position="275"/>
    </location>
</feature>
<dbReference type="OrthoDB" id="5877987at2759"/>
<reference evidence="2 3" key="1">
    <citation type="submission" date="2018-11" db="EMBL/GenBank/DDBJ databases">
        <authorList>
            <consortium name="Pathogen Informatics"/>
        </authorList>
    </citation>
    <scope>NUCLEOTIDE SEQUENCE [LARGE SCALE GENOMIC DNA]</scope>
</reference>